<proteinExistence type="inferred from homology"/>
<dbReference type="Proteomes" id="UP001243009">
    <property type="component" value="Unassembled WGS sequence"/>
</dbReference>
<evidence type="ECO:0000259" key="3">
    <source>
        <dbReference type="Pfam" id="PF26078"/>
    </source>
</evidence>
<dbReference type="PANTHER" id="PTHR37829">
    <property type="entry name" value="PHAGE-LIKE ELEMENT PBSX PROTEIN XKDT"/>
    <property type="match status" value="1"/>
</dbReference>
<dbReference type="Pfam" id="PF04865">
    <property type="entry name" value="Baseplate_J"/>
    <property type="match status" value="1"/>
</dbReference>
<dbReference type="InterPro" id="IPR006949">
    <property type="entry name" value="Barrel_Baseplate_J-like"/>
</dbReference>
<comment type="caution">
    <text evidence="5">The sequence shown here is derived from an EMBL/GenBank/DDBJ whole genome shotgun (WGS) entry which is preliminary data.</text>
</comment>
<dbReference type="InterPro" id="IPR058530">
    <property type="entry name" value="Baseplate_J-like_C"/>
</dbReference>
<evidence type="ECO:0000259" key="2">
    <source>
        <dbReference type="Pfam" id="PF04865"/>
    </source>
</evidence>
<evidence type="ECO:0000259" key="4">
    <source>
        <dbReference type="Pfam" id="PF26079"/>
    </source>
</evidence>
<gene>
    <name evidence="5" type="ORF">Q7A36_22005</name>
</gene>
<dbReference type="InterPro" id="IPR058531">
    <property type="entry name" value="Baseplate_J_M"/>
</dbReference>
<keyword evidence="6" id="KW-1185">Reference proteome</keyword>
<accession>A0ABT9E4L6</accession>
<dbReference type="Pfam" id="PF26079">
    <property type="entry name" value="Baseplate_J_C"/>
    <property type="match status" value="1"/>
</dbReference>
<dbReference type="EMBL" id="JAUTWS010000023">
    <property type="protein sequence ID" value="MDO9711042.1"/>
    <property type="molecule type" value="Genomic_DNA"/>
</dbReference>
<comment type="similarity">
    <text evidence="1">Belongs to the Mu gp47/PBSX XkdT family.</text>
</comment>
<evidence type="ECO:0000256" key="1">
    <source>
        <dbReference type="ARBA" id="ARBA00038087"/>
    </source>
</evidence>
<feature type="domain" description="Baseplate J-like central" evidence="3">
    <location>
        <begin position="192"/>
        <end position="283"/>
    </location>
</feature>
<dbReference type="Pfam" id="PF26078">
    <property type="entry name" value="Baseplate_J_M"/>
    <property type="match status" value="1"/>
</dbReference>
<dbReference type="InterPro" id="IPR052399">
    <property type="entry name" value="Phage_Baseplate_Assmbl_Protein"/>
</dbReference>
<dbReference type="RefSeq" id="WP_305105900.1">
    <property type="nucleotide sequence ID" value="NZ_JAUTWS010000023.1"/>
</dbReference>
<reference evidence="5 6" key="1">
    <citation type="submission" date="2023-08" db="EMBL/GenBank/DDBJ databases">
        <title>The draft genome sequence of Paracraurococcus sp. LOR1-02.</title>
        <authorList>
            <person name="Kingkaew E."/>
            <person name="Tanasupawat S."/>
        </authorList>
    </citation>
    <scope>NUCLEOTIDE SEQUENCE [LARGE SCALE GENOMIC DNA]</scope>
    <source>
        <strain evidence="5 6">LOR1-02</strain>
    </source>
</reference>
<protein>
    <submittedName>
        <fullName evidence="5">Baseplate J/gp47 family protein</fullName>
    </submittedName>
</protein>
<organism evidence="5 6">
    <name type="scientific">Paracraurococcus lichenis</name>
    <dbReference type="NCBI Taxonomy" id="3064888"/>
    <lineage>
        <taxon>Bacteria</taxon>
        <taxon>Pseudomonadati</taxon>
        <taxon>Pseudomonadota</taxon>
        <taxon>Alphaproteobacteria</taxon>
        <taxon>Acetobacterales</taxon>
        <taxon>Roseomonadaceae</taxon>
        <taxon>Paracraurococcus</taxon>
    </lineage>
</organism>
<sequence>MPFYRPSLTDLQRQALQEIANALPTGTPLRNSVLGTLATTQAGFSHLHFGYLDWIAKQSVPFTATGEFLDAWAALKGVLRTPATYAQGKVTFAGVAGTVIPAGSVVTRADGVTYTTTASVAVGSSGSVDATVSAVEAGSTGNANIGVAVTLANPIAGITSAGTASTDLTGGADVEDDDALRTRMLLKYASPPQGGAATDYINWALAVPGVTRAWCNPNGAGNGSVVLYVMLDNAQALNAGYPQGSNGVATLEKRATAATGDQLTVANAINPLRPATALVYVCAPTPQPINISIANFSPNSLANQDAVKAELAELFVNIGSPLGTTIYPSAITSAIARVTGVDHFTLSSPAAPVNIAVGSLPSVGTVSFS</sequence>
<dbReference type="PANTHER" id="PTHR37829:SF3">
    <property type="entry name" value="PROTEIN JAYE-RELATED"/>
    <property type="match status" value="1"/>
</dbReference>
<feature type="domain" description="Baseplate J-like C-terminal" evidence="4">
    <location>
        <begin position="296"/>
        <end position="369"/>
    </location>
</feature>
<evidence type="ECO:0000313" key="6">
    <source>
        <dbReference type="Proteomes" id="UP001243009"/>
    </source>
</evidence>
<evidence type="ECO:0000313" key="5">
    <source>
        <dbReference type="EMBL" id="MDO9711042.1"/>
    </source>
</evidence>
<name>A0ABT9E4L6_9PROT</name>
<feature type="domain" description="Baseplate protein J-like barrel" evidence="2">
    <location>
        <begin position="90"/>
        <end position="171"/>
    </location>
</feature>